<protein>
    <submittedName>
        <fullName evidence="1">Uncharacterized protein</fullName>
    </submittedName>
</protein>
<sequence length="143" mass="16214">MLMHGGRYSYSALEDDGVGERLEMERKVARGATRDAAQNAARAYLRSHPRYSLLEHLHDIGSRIDKNWFQIKDSSVKTDRLITLQPYDETCPVPLLPGTKDALVELFQALHHPYIYPVLDIDFATISNHTYVVTVIPYNAKGS</sequence>
<accession>A0AAV2QMR9</accession>
<name>A0AAV2QMR9_MEGNR</name>
<gene>
    <name evidence="1" type="ORF">MNOR_LOCUS14672</name>
</gene>
<evidence type="ECO:0000313" key="1">
    <source>
        <dbReference type="EMBL" id="CAL4092877.1"/>
    </source>
</evidence>
<comment type="caution">
    <text evidence="1">The sequence shown here is derived from an EMBL/GenBank/DDBJ whole genome shotgun (WGS) entry which is preliminary data.</text>
</comment>
<feature type="non-terminal residue" evidence="1">
    <location>
        <position position="143"/>
    </location>
</feature>
<dbReference type="EMBL" id="CAXKWB010008884">
    <property type="protein sequence ID" value="CAL4092877.1"/>
    <property type="molecule type" value="Genomic_DNA"/>
</dbReference>
<organism evidence="1 2">
    <name type="scientific">Meganyctiphanes norvegica</name>
    <name type="common">Northern krill</name>
    <name type="synonym">Thysanopoda norvegica</name>
    <dbReference type="NCBI Taxonomy" id="48144"/>
    <lineage>
        <taxon>Eukaryota</taxon>
        <taxon>Metazoa</taxon>
        <taxon>Ecdysozoa</taxon>
        <taxon>Arthropoda</taxon>
        <taxon>Crustacea</taxon>
        <taxon>Multicrustacea</taxon>
        <taxon>Malacostraca</taxon>
        <taxon>Eumalacostraca</taxon>
        <taxon>Eucarida</taxon>
        <taxon>Euphausiacea</taxon>
        <taxon>Euphausiidae</taxon>
        <taxon>Meganyctiphanes</taxon>
    </lineage>
</organism>
<reference evidence="1 2" key="1">
    <citation type="submission" date="2024-05" db="EMBL/GenBank/DDBJ databases">
        <authorList>
            <person name="Wallberg A."/>
        </authorList>
    </citation>
    <scope>NUCLEOTIDE SEQUENCE [LARGE SCALE GENOMIC DNA]</scope>
</reference>
<dbReference type="Proteomes" id="UP001497623">
    <property type="component" value="Unassembled WGS sequence"/>
</dbReference>
<keyword evidence="2" id="KW-1185">Reference proteome</keyword>
<evidence type="ECO:0000313" key="2">
    <source>
        <dbReference type="Proteomes" id="UP001497623"/>
    </source>
</evidence>
<proteinExistence type="predicted"/>
<dbReference type="AlphaFoldDB" id="A0AAV2QMR9"/>